<dbReference type="GO" id="GO:0004602">
    <property type="term" value="F:glutathione peroxidase activity"/>
    <property type="evidence" value="ECO:0007669"/>
    <property type="project" value="TreeGrafter"/>
</dbReference>
<reference evidence="7" key="1">
    <citation type="submission" date="2015-05" db="EMBL/GenBank/DDBJ databases">
        <authorList>
            <person name="Wang D.B."/>
            <person name="Wang M."/>
        </authorList>
    </citation>
    <scope>NUCLEOTIDE SEQUENCE</scope>
    <source>
        <strain evidence="7">PRA-181</strain>
    </source>
</reference>
<reference evidence="7" key="2">
    <citation type="journal article" date="2018" name="Genome Biol. Evol.">
        <title>Distribution and Evolution of Peroxisomes in Alveolates (Apicomplexa, Dinoflagellates, Ciliates).</title>
        <authorList>
            <person name="Ludewig-Klingner A.-K."/>
            <person name="Michael V."/>
            <person name="Jarek M."/>
            <person name="Brinkmann H."/>
            <person name="Petersen J."/>
        </authorList>
    </citation>
    <scope>NUCLEOTIDE SEQUENCE</scope>
    <source>
        <strain evidence="7">PRA-181</strain>
    </source>
</reference>
<evidence type="ECO:0000256" key="5">
    <source>
        <dbReference type="PIRSR" id="PIRSR006386-1"/>
    </source>
</evidence>
<dbReference type="GO" id="GO:0004364">
    <property type="term" value="F:glutathione transferase activity"/>
    <property type="evidence" value="ECO:0007669"/>
    <property type="project" value="UniProtKB-UniRule"/>
</dbReference>
<dbReference type="InterPro" id="IPR001853">
    <property type="entry name" value="DSBA-like_thioredoxin_dom"/>
</dbReference>
<dbReference type="GO" id="GO:0006749">
    <property type="term" value="P:glutathione metabolic process"/>
    <property type="evidence" value="ECO:0007669"/>
    <property type="project" value="TreeGrafter"/>
</dbReference>
<accession>A0A2K8DNT7</accession>
<protein>
    <recommendedName>
        <fullName evidence="4">Glutathione S-transferase kappa</fullName>
        <ecNumber evidence="4">2.5.1.18</ecNumber>
    </recommendedName>
</protein>
<dbReference type="GO" id="GO:0005739">
    <property type="term" value="C:mitochondrion"/>
    <property type="evidence" value="ECO:0007669"/>
    <property type="project" value="TreeGrafter"/>
</dbReference>
<evidence type="ECO:0000256" key="1">
    <source>
        <dbReference type="ARBA" id="ARBA00006494"/>
    </source>
</evidence>
<dbReference type="GO" id="GO:0005777">
    <property type="term" value="C:peroxisome"/>
    <property type="evidence" value="ECO:0007669"/>
    <property type="project" value="TreeGrafter"/>
</dbReference>
<dbReference type="PANTHER" id="PTHR42943">
    <property type="entry name" value="GLUTATHIONE S-TRANSFERASE KAPPA"/>
    <property type="match status" value="1"/>
</dbReference>
<evidence type="ECO:0000256" key="3">
    <source>
        <dbReference type="ARBA" id="ARBA00047960"/>
    </source>
</evidence>
<dbReference type="AlphaFoldDB" id="A0A2K8DNT7"/>
<dbReference type="Gene3D" id="3.40.30.10">
    <property type="entry name" value="Glutaredoxin"/>
    <property type="match status" value="1"/>
</dbReference>
<keyword evidence="2 4" id="KW-0808">Transferase</keyword>
<dbReference type="InterPro" id="IPR014440">
    <property type="entry name" value="HCCAis_GSTk"/>
</dbReference>
<dbReference type="SUPFAM" id="SSF52833">
    <property type="entry name" value="Thioredoxin-like"/>
    <property type="match status" value="1"/>
</dbReference>
<evidence type="ECO:0000313" key="7">
    <source>
        <dbReference type="EMBL" id="AND95736.1"/>
    </source>
</evidence>
<dbReference type="InterPro" id="IPR051924">
    <property type="entry name" value="GST_Kappa/NadH"/>
</dbReference>
<dbReference type="EC" id="2.5.1.18" evidence="4"/>
<dbReference type="InterPro" id="IPR036249">
    <property type="entry name" value="Thioredoxin-like_sf"/>
</dbReference>
<evidence type="ECO:0000256" key="4">
    <source>
        <dbReference type="PIRNR" id="PIRNR006386"/>
    </source>
</evidence>
<evidence type="ECO:0000256" key="2">
    <source>
        <dbReference type="ARBA" id="ARBA00022679"/>
    </source>
</evidence>
<dbReference type="FunFam" id="3.40.30.10:FF:000096">
    <property type="entry name" value="Glutathione S-transferase kappa"/>
    <property type="match status" value="1"/>
</dbReference>
<feature type="domain" description="DSBA-like thioredoxin" evidence="6">
    <location>
        <begin position="8"/>
        <end position="215"/>
    </location>
</feature>
<gene>
    <name evidence="7" type="primary">GSTK1</name>
</gene>
<proteinExistence type="evidence at transcript level"/>
<feature type="active site" description="Nucleophile" evidence="5">
    <location>
        <position position="16"/>
    </location>
</feature>
<dbReference type="EMBL" id="KR704826">
    <property type="protein sequence ID" value="AND95736.1"/>
    <property type="molecule type" value="mRNA"/>
</dbReference>
<dbReference type="Pfam" id="PF01323">
    <property type="entry name" value="DSBA"/>
    <property type="match status" value="1"/>
</dbReference>
<dbReference type="PIRSF" id="PIRSF006386">
    <property type="entry name" value="HCCAis_GSTk"/>
    <property type="match status" value="1"/>
</dbReference>
<evidence type="ECO:0000259" key="6">
    <source>
        <dbReference type="Pfam" id="PF01323"/>
    </source>
</evidence>
<dbReference type="PANTHER" id="PTHR42943:SF2">
    <property type="entry name" value="GLUTATHIONE S-TRANSFERASE KAPPA 1"/>
    <property type="match status" value="1"/>
</dbReference>
<comment type="similarity">
    <text evidence="1 4">Belongs to the GST superfamily. Kappa family.</text>
</comment>
<sequence length="235" mass="26541">MTTAPVKVEFYYDVISPYTYIAWLSLKQYRALWGLDVVLRPFFLLAITQETKNELPALNPTKLRYCDRDIRRASEIMGISIIGQPTNYLTGYSTQMLKVQRLIAAAPSQEVMEKLTDEAFNAVMVDKTWRTEDDSLEINDGFLGEICKKAGLERSVADQLIKDSKTIGKAALRTTTKEALEKYGAFGSPTIAVHARNETDVFFGGDRWEQIARFIGKTYRGMNPTRNLAFVSSSL</sequence>
<name>A0A2K8DNT7_PEROL</name>
<comment type="catalytic activity">
    <reaction evidence="3 4">
        <text>RX + glutathione = an S-substituted glutathione + a halide anion + H(+)</text>
        <dbReference type="Rhea" id="RHEA:16437"/>
        <dbReference type="ChEBI" id="CHEBI:15378"/>
        <dbReference type="ChEBI" id="CHEBI:16042"/>
        <dbReference type="ChEBI" id="CHEBI:17792"/>
        <dbReference type="ChEBI" id="CHEBI:57925"/>
        <dbReference type="ChEBI" id="CHEBI:90779"/>
        <dbReference type="EC" id="2.5.1.18"/>
    </reaction>
</comment>
<organism evidence="7">
    <name type="scientific">Perkinsus olseni</name>
    <name type="common">Perkinsus atlanticus</name>
    <dbReference type="NCBI Taxonomy" id="32597"/>
    <lineage>
        <taxon>Eukaryota</taxon>
        <taxon>Sar</taxon>
        <taxon>Alveolata</taxon>
        <taxon>Perkinsozoa</taxon>
        <taxon>Perkinsea</taxon>
        <taxon>Perkinsida</taxon>
        <taxon>Perkinsidae</taxon>
        <taxon>Perkinsus</taxon>
    </lineage>
</organism>